<evidence type="ECO:0000313" key="4">
    <source>
        <dbReference type="Proteomes" id="UP000267250"/>
    </source>
</evidence>
<evidence type="ECO:0000256" key="1">
    <source>
        <dbReference type="SAM" id="Phobius"/>
    </source>
</evidence>
<dbReference type="SUPFAM" id="SSF56219">
    <property type="entry name" value="DNase I-like"/>
    <property type="match status" value="1"/>
</dbReference>
<keyword evidence="1" id="KW-1133">Transmembrane helix</keyword>
<dbReference type="PANTHER" id="PTHR14859">
    <property type="entry name" value="CALCOFLUOR WHITE HYPERSENSITIVE PROTEIN PRECURSOR"/>
    <property type="match status" value="1"/>
</dbReference>
<dbReference type="EMBL" id="CP016379">
    <property type="protein sequence ID" value="AZR74523.1"/>
    <property type="molecule type" value="Genomic_DNA"/>
</dbReference>
<gene>
    <name evidence="3" type="ORF">BBF96_14690</name>
</gene>
<dbReference type="InterPro" id="IPR051916">
    <property type="entry name" value="GPI-anchor_lipid_remodeler"/>
</dbReference>
<dbReference type="AlphaFoldDB" id="A0A3Q9HSU6"/>
<evidence type="ECO:0000259" key="2">
    <source>
        <dbReference type="Pfam" id="PF03372"/>
    </source>
</evidence>
<name>A0A3Q9HSU6_9FIRM</name>
<dbReference type="Proteomes" id="UP000267250">
    <property type="component" value="Chromosome"/>
</dbReference>
<dbReference type="GO" id="GO:0003824">
    <property type="term" value="F:catalytic activity"/>
    <property type="evidence" value="ECO:0007669"/>
    <property type="project" value="InterPro"/>
</dbReference>
<dbReference type="Gene3D" id="3.60.10.10">
    <property type="entry name" value="Endonuclease/exonuclease/phosphatase"/>
    <property type="match status" value="1"/>
</dbReference>
<protein>
    <recommendedName>
        <fullName evidence="2">Endonuclease/exonuclease/phosphatase domain-containing protein</fullName>
    </recommendedName>
</protein>
<evidence type="ECO:0000313" key="3">
    <source>
        <dbReference type="EMBL" id="AZR74523.1"/>
    </source>
</evidence>
<keyword evidence="1" id="KW-0472">Membrane</keyword>
<dbReference type="InterPro" id="IPR005135">
    <property type="entry name" value="Endo/exonuclease/phosphatase"/>
</dbReference>
<sequence>MEAFKDKLLNIKKRATSLKWKEEYTLKYIWFFILLILFLLITYPIFWVEKVSPAFQTFQEGEGLTQLRVMTFNIHHGEGMDGLVDLNRIAKVIKEANVDLVGLNEVDVRNFRSGMVNQIGFLGKKTEMNAFFAPTLWFGIGHYGNGVLARFPILNPKEEELPGFRGREVRGVFQFTIRLKNRNVQIIVTHLGLNPVERQRQLEFLTLKIQKIKEPLIVLGDFNTTPTAPVMQKFLKDTGLMVHSYKPTFPAHNPELKVDYILTSKEWEVVKEVTPIQGLASDHLPVVGTFKLK</sequence>
<feature type="domain" description="Endonuclease/exonuclease/phosphatase" evidence="2">
    <location>
        <begin position="70"/>
        <end position="283"/>
    </location>
</feature>
<dbReference type="PANTHER" id="PTHR14859:SF15">
    <property type="entry name" value="ENDONUCLEASE_EXONUCLEASE_PHOSPHATASE DOMAIN-CONTAINING PROTEIN"/>
    <property type="match status" value="1"/>
</dbReference>
<dbReference type="KEGG" id="aft:BBF96_14690"/>
<reference evidence="3 4" key="1">
    <citation type="submission" date="2016-07" db="EMBL/GenBank/DDBJ databases">
        <title>Genome and transcriptome analysis of iron-reducing fermentative bacteria Anoxybacter fermentans.</title>
        <authorList>
            <person name="Zeng X."/>
            <person name="Shao Z."/>
        </authorList>
    </citation>
    <scope>NUCLEOTIDE SEQUENCE [LARGE SCALE GENOMIC DNA]</scope>
    <source>
        <strain evidence="3 4">DY22613</strain>
    </source>
</reference>
<organism evidence="3 4">
    <name type="scientific">Anoxybacter fermentans</name>
    <dbReference type="NCBI Taxonomy" id="1323375"/>
    <lineage>
        <taxon>Bacteria</taxon>
        <taxon>Bacillati</taxon>
        <taxon>Bacillota</taxon>
        <taxon>Clostridia</taxon>
        <taxon>Halanaerobiales</taxon>
        <taxon>Anoxybacter</taxon>
    </lineage>
</organism>
<accession>A0A3Q9HSU6</accession>
<dbReference type="GO" id="GO:0016020">
    <property type="term" value="C:membrane"/>
    <property type="evidence" value="ECO:0007669"/>
    <property type="project" value="GOC"/>
</dbReference>
<proteinExistence type="predicted"/>
<dbReference type="InterPro" id="IPR036691">
    <property type="entry name" value="Endo/exonu/phosph_ase_sf"/>
</dbReference>
<dbReference type="GO" id="GO:0006506">
    <property type="term" value="P:GPI anchor biosynthetic process"/>
    <property type="evidence" value="ECO:0007669"/>
    <property type="project" value="TreeGrafter"/>
</dbReference>
<dbReference type="Pfam" id="PF03372">
    <property type="entry name" value="Exo_endo_phos"/>
    <property type="match status" value="1"/>
</dbReference>
<keyword evidence="4" id="KW-1185">Reference proteome</keyword>
<keyword evidence="1" id="KW-0812">Transmembrane</keyword>
<feature type="transmembrane region" description="Helical" evidence="1">
    <location>
        <begin position="28"/>
        <end position="48"/>
    </location>
</feature>